<keyword evidence="9" id="KW-0521">NADP</keyword>
<dbReference type="InterPro" id="IPR023753">
    <property type="entry name" value="FAD/NAD-binding_dom"/>
</dbReference>
<dbReference type="NCBIfam" id="NF003585">
    <property type="entry name" value="PRK05249.1"/>
    <property type="match status" value="1"/>
</dbReference>
<evidence type="ECO:0000256" key="9">
    <source>
        <dbReference type="ARBA" id="ARBA00022857"/>
    </source>
</evidence>
<feature type="binding site" evidence="13">
    <location>
        <begin position="159"/>
        <end position="161"/>
    </location>
    <ligand>
        <name>FAD</name>
        <dbReference type="ChEBI" id="CHEBI:57692"/>
    </ligand>
</feature>
<dbReference type="GO" id="GO:0005829">
    <property type="term" value="C:cytosol"/>
    <property type="evidence" value="ECO:0007669"/>
    <property type="project" value="TreeGrafter"/>
</dbReference>
<organism evidence="16 17">
    <name type="scientific">Leptospira biflexa serovar Patoc (strain Patoc 1 / ATCC 23582 / Paris)</name>
    <dbReference type="NCBI Taxonomy" id="456481"/>
    <lineage>
        <taxon>Bacteria</taxon>
        <taxon>Pseudomonadati</taxon>
        <taxon>Spirochaetota</taxon>
        <taxon>Spirochaetia</taxon>
        <taxon>Leptospirales</taxon>
        <taxon>Leptospiraceae</taxon>
        <taxon>Leptospira</taxon>
    </lineage>
</organism>
<dbReference type="PIRSF" id="PIRSF000350">
    <property type="entry name" value="Mercury_reductase_MerA"/>
    <property type="match status" value="1"/>
</dbReference>
<keyword evidence="8 13" id="KW-0274">FAD</keyword>
<evidence type="ECO:0000256" key="10">
    <source>
        <dbReference type="ARBA" id="ARBA00023002"/>
    </source>
</evidence>
<comment type="cofactor">
    <cofactor evidence="13">
        <name>FAD</name>
        <dbReference type="ChEBI" id="CHEBI:57692"/>
    </cofactor>
    <text evidence="13">Binds 1 FAD per subunit.</text>
</comment>
<dbReference type="Proteomes" id="UP000001847">
    <property type="component" value="Chromosome II"/>
</dbReference>
<dbReference type="FunFam" id="3.30.390.30:FF:000001">
    <property type="entry name" value="Dihydrolipoyl dehydrogenase"/>
    <property type="match status" value="1"/>
</dbReference>
<dbReference type="PRINTS" id="PR00368">
    <property type="entry name" value="FADPNR"/>
</dbReference>
<sequence>MLFFTLSVAFFYPMSINRFDLIAIGGGPAAQKAAIQASKLGKKAAIIEKDPYLGGGCVHWGTIPSKSLQETSRFYRNLKLSNLHGLQSPQTAQLTLQELMFRAGTVIEKEEDVTREQMIQNRVTTLTGWGKIIDKNQVEVTDSAGRKKVYETENILIATGSSPRRPTNENIPFEEGLVYDSDGLFAMKKMPRTLAVIGAGIIGSEYATIFAHIGVKVHLFDSQSRILGFLDEDISNEMTRIMQNAGIQIHVDSSITSYQKISEETGFQLTTNKGEVITVNQVLISRGRLGNVDNLGLEAVGILPNDRKQIQVNENYQTNIPNIYACGDVIGFPSLASVSMYQGAYVAKHMFGLPSVPVDAEEFPIGIYTLPEIATIGPTEEALKKRGVPYGVGLAKFDTITRAQISGDQVGLLKILFDKQTRRVLGVHIISDKATELIALGQCVVNLKAPIEYFTEHIFNYPTMIGAYKNAANDALLREK</sequence>
<feature type="binding site" evidence="13">
    <location>
        <position position="328"/>
    </location>
    <ligand>
        <name>FAD</name>
        <dbReference type="ChEBI" id="CHEBI:57692"/>
    </ligand>
</feature>
<evidence type="ECO:0000256" key="5">
    <source>
        <dbReference type="ARBA" id="ARBA00016603"/>
    </source>
</evidence>
<evidence type="ECO:0000256" key="2">
    <source>
        <dbReference type="ARBA" id="ARBA00004496"/>
    </source>
</evidence>
<dbReference type="SUPFAM" id="SSF51905">
    <property type="entry name" value="FAD/NAD(P)-binding domain"/>
    <property type="match status" value="1"/>
</dbReference>
<accession>B0STZ5</accession>
<feature type="binding site" evidence="13">
    <location>
        <position position="130"/>
    </location>
    <ligand>
        <name>FAD</name>
        <dbReference type="ChEBI" id="CHEBI:57692"/>
    </ligand>
</feature>
<protein>
    <recommendedName>
        <fullName evidence="5">Soluble pyridine nucleotide transhydrogenase</fullName>
        <ecNumber evidence="4">1.6.1.1</ecNumber>
    </recommendedName>
    <alternativeName>
        <fullName evidence="12">NAD(P)(+) transhydrogenase [B-specific]</fullName>
    </alternativeName>
</protein>
<evidence type="ECO:0000313" key="16">
    <source>
        <dbReference type="EMBL" id="ABZ99679.1"/>
    </source>
</evidence>
<comment type="subcellular location">
    <subcellularLocation>
        <location evidence="2">Cytoplasm</location>
    </subcellularLocation>
</comment>
<dbReference type="Gene3D" id="3.50.50.60">
    <property type="entry name" value="FAD/NAD(P)-binding domain"/>
    <property type="match status" value="2"/>
</dbReference>
<dbReference type="SUPFAM" id="SSF55424">
    <property type="entry name" value="FAD/NAD-linked reductases, dimerisation (C-terminal) domain"/>
    <property type="match status" value="1"/>
</dbReference>
<evidence type="ECO:0000313" key="17">
    <source>
        <dbReference type="Proteomes" id="UP000001847"/>
    </source>
</evidence>
<gene>
    <name evidence="16" type="ordered locus">LEPBI_II0144</name>
</gene>
<evidence type="ECO:0000259" key="15">
    <source>
        <dbReference type="Pfam" id="PF07992"/>
    </source>
</evidence>
<dbReference type="Gene3D" id="3.30.390.30">
    <property type="match status" value="1"/>
</dbReference>
<dbReference type="InterPro" id="IPR001100">
    <property type="entry name" value="Pyr_nuc-diS_OxRdtase"/>
</dbReference>
<dbReference type="PANTHER" id="PTHR22912">
    <property type="entry name" value="DISULFIDE OXIDOREDUCTASE"/>
    <property type="match status" value="1"/>
</dbReference>
<comment type="similarity">
    <text evidence="3">Belongs to the class-I pyridine nucleotide-disulfide oxidoreductase family.</text>
</comment>
<evidence type="ECO:0000256" key="13">
    <source>
        <dbReference type="PIRSR" id="PIRSR000350-3"/>
    </source>
</evidence>
<feature type="domain" description="FAD/NAD(P)-binding" evidence="15">
    <location>
        <begin position="20"/>
        <end position="343"/>
    </location>
</feature>
<dbReference type="GO" id="GO:0050660">
    <property type="term" value="F:flavin adenine dinucleotide binding"/>
    <property type="evidence" value="ECO:0007669"/>
    <property type="project" value="TreeGrafter"/>
</dbReference>
<dbReference type="AlphaFoldDB" id="B0STZ5"/>
<dbReference type="GO" id="GO:0003957">
    <property type="term" value="F:NAD(P)+ transhydrogenase (Si-specific) activity"/>
    <property type="evidence" value="ECO:0007669"/>
    <property type="project" value="UniProtKB-EC"/>
</dbReference>
<feature type="domain" description="Pyridine nucleotide-disulphide oxidoreductase dimerisation" evidence="14">
    <location>
        <begin position="364"/>
        <end position="471"/>
    </location>
</feature>
<keyword evidence="11 13" id="KW-0520">NAD</keyword>
<keyword evidence="13" id="KW-0547">Nucleotide-binding</keyword>
<evidence type="ECO:0000256" key="8">
    <source>
        <dbReference type="ARBA" id="ARBA00022827"/>
    </source>
</evidence>
<evidence type="ECO:0000259" key="14">
    <source>
        <dbReference type="Pfam" id="PF02852"/>
    </source>
</evidence>
<keyword evidence="7" id="KW-0285">Flavoprotein</keyword>
<dbReference type="PANTHER" id="PTHR22912:SF93">
    <property type="entry name" value="SOLUBLE PYRIDINE NUCLEOTIDE TRANSHYDROGENASE"/>
    <property type="match status" value="1"/>
</dbReference>
<dbReference type="Pfam" id="PF02852">
    <property type="entry name" value="Pyr_redox_dim"/>
    <property type="match status" value="1"/>
</dbReference>
<feature type="binding site" evidence="13">
    <location>
        <begin position="198"/>
        <end position="205"/>
    </location>
    <ligand>
        <name>NAD(+)</name>
        <dbReference type="ChEBI" id="CHEBI:57540"/>
    </ligand>
</feature>
<reference evidence="16 17" key="1">
    <citation type="journal article" date="2008" name="PLoS ONE">
        <title>Genome sequence of the saprophyte Leptospira biflexa provides insights into the evolution of Leptospira and the pathogenesis of leptospirosis.</title>
        <authorList>
            <person name="Picardeau M."/>
            <person name="Bulach D.M."/>
            <person name="Bouchier C."/>
            <person name="Zuerner R.L."/>
            <person name="Zidane N."/>
            <person name="Wilson P.J."/>
            <person name="Creno S."/>
            <person name="Kuczek E.S."/>
            <person name="Bommezzadri S."/>
            <person name="Davis J.C."/>
            <person name="McGrath A."/>
            <person name="Johnson M.J."/>
            <person name="Boursaux-Eude C."/>
            <person name="Seemann T."/>
            <person name="Rouy Z."/>
            <person name="Coppel R.L."/>
            <person name="Rood J.I."/>
            <person name="Lajus A."/>
            <person name="Davies J.K."/>
            <person name="Medigue C."/>
            <person name="Adler B."/>
        </authorList>
    </citation>
    <scope>NUCLEOTIDE SEQUENCE [LARGE SCALE GENOMIC DNA]</scope>
    <source>
        <strain evidence="17">Patoc 1 / ATCC 23582 / Paris</strain>
    </source>
</reference>
<evidence type="ECO:0000256" key="4">
    <source>
        <dbReference type="ARBA" id="ARBA00012772"/>
    </source>
</evidence>
<dbReference type="PRINTS" id="PR00411">
    <property type="entry name" value="PNDRDTASEI"/>
</dbReference>
<evidence type="ECO:0000256" key="6">
    <source>
        <dbReference type="ARBA" id="ARBA00022490"/>
    </source>
</evidence>
<dbReference type="GO" id="GO:0006103">
    <property type="term" value="P:2-oxoglutarate metabolic process"/>
    <property type="evidence" value="ECO:0007669"/>
    <property type="project" value="TreeGrafter"/>
</dbReference>
<dbReference type="KEGG" id="lbi:LEPBI_II0144"/>
<dbReference type="GO" id="GO:0004148">
    <property type="term" value="F:dihydrolipoyl dehydrogenase (NADH) activity"/>
    <property type="evidence" value="ECO:0007669"/>
    <property type="project" value="TreeGrafter"/>
</dbReference>
<evidence type="ECO:0000256" key="7">
    <source>
        <dbReference type="ARBA" id="ARBA00022630"/>
    </source>
</evidence>
<dbReference type="InterPro" id="IPR004099">
    <property type="entry name" value="Pyr_nucl-diS_OxRdtase_dimer"/>
</dbReference>
<name>B0STZ5_LEPBP</name>
<dbReference type="HOGENOM" id="CLU_016755_0_0_12"/>
<comment type="function">
    <text evidence="1">Conversion of NADPH, generated by peripheral catabolic pathways, to NADH, which can enter the respiratory chain for energy generation.</text>
</comment>
<feature type="binding site" evidence="13">
    <location>
        <position position="66"/>
    </location>
    <ligand>
        <name>FAD</name>
        <dbReference type="ChEBI" id="CHEBI:57692"/>
    </ligand>
</feature>
<proteinExistence type="inferred from homology"/>
<evidence type="ECO:0000256" key="11">
    <source>
        <dbReference type="ARBA" id="ARBA00023027"/>
    </source>
</evidence>
<dbReference type="EC" id="1.6.1.1" evidence="4"/>
<keyword evidence="17" id="KW-1185">Reference proteome</keyword>
<dbReference type="EMBL" id="CP000787">
    <property type="protein sequence ID" value="ABZ99679.1"/>
    <property type="molecule type" value="Genomic_DNA"/>
</dbReference>
<dbReference type="InterPro" id="IPR016156">
    <property type="entry name" value="FAD/NAD-linked_Rdtase_dimer_sf"/>
</dbReference>
<dbReference type="InterPro" id="IPR036188">
    <property type="entry name" value="FAD/NAD-bd_sf"/>
</dbReference>
<dbReference type="Pfam" id="PF07992">
    <property type="entry name" value="Pyr_redox_2"/>
    <property type="match status" value="1"/>
</dbReference>
<keyword evidence="10 16" id="KW-0560">Oxidoreductase</keyword>
<dbReference type="STRING" id="456481.LEPBI_II0144"/>
<evidence type="ECO:0000256" key="1">
    <source>
        <dbReference type="ARBA" id="ARBA00002842"/>
    </source>
</evidence>
<dbReference type="InterPro" id="IPR050151">
    <property type="entry name" value="Class-I_Pyr_Nuc-Dis_Oxidored"/>
</dbReference>
<evidence type="ECO:0000256" key="3">
    <source>
        <dbReference type="ARBA" id="ARBA00007532"/>
    </source>
</evidence>
<feature type="binding site" evidence="13">
    <location>
        <position position="287"/>
    </location>
    <ligand>
        <name>NAD(+)</name>
        <dbReference type="ChEBI" id="CHEBI:57540"/>
    </ligand>
</feature>
<keyword evidence="6" id="KW-0963">Cytoplasm</keyword>
<evidence type="ECO:0000256" key="12">
    <source>
        <dbReference type="ARBA" id="ARBA00031183"/>
    </source>
</evidence>